<dbReference type="PANTHER" id="PTHR10772:SF63">
    <property type="entry name" value="20 KDA CHAPERONIN, CHLOROPLASTIC"/>
    <property type="match status" value="1"/>
</dbReference>
<dbReference type="InterPro" id="IPR018369">
    <property type="entry name" value="Chaprnonin_Cpn10_CS"/>
</dbReference>
<keyword evidence="3" id="KW-0963">Cytoplasm</keyword>
<comment type="subcellular location">
    <subcellularLocation>
        <location evidence="3">Cytoplasm</location>
    </subcellularLocation>
</comment>
<dbReference type="CDD" id="cd00320">
    <property type="entry name" value="cpn10"/>
    <property type="match status" value="1"/>
</dbReference>
<dbReference type="InterPro" id="IPR011032">
    <property type="entry name" value="GroES-like_sf"/>
</dbReference>
<dbReference type="InterPro" id="IPR037124">
    <property type="entry name" value="Chaperonin_GroES_sf"/>
</dbReference>
<dbReference type="GO" id="GO:0051082">
    <property type="term" value="F:unfolded protein binding"/>
    <property type="evidence" value="ECO:0007669"/>
    <property type="project" value="TreeGrafter"/>
</dbReference>
<reference evidence="6" key="1">
    <citation type="submission" date="2015-07" db="EMBL/GenBank/DDBJ databases">
        <title>Complete genome sequence and phylogenetic analysis of Limnochorda pilosa.</title>
        <authorList>
            <person name="Watanabe M."/>
            <person name="Kojima H."/>
            <person name="Fukui M."/>
        </authorList>
    </citation>
    <scope>NUCLEOTIDE SEQUENCE [LARGE SCALE GENOMIC DNA]</scope>
    <source>
        <strain evidence="6">HC45</strain>
    </source>
</reference>
<dbReference type="HAMAP" id="MF_00580">
    <property type="entry name" value="CH10"/>
    <property type="match status" value="1"/>
</dbReference>
<dbReference type="Pfam" id="PF00166">
    <property type="entry name" value="Cpn10"/>
    <property type="match status" value="1"/>
</dbReference>
<dbReference type="STRING" id="1555112.LIP_0092"/>
<dbReference type="GO" id="GO:0046872">
    <property type="term" value="F:metal ion binding"/>
    <property type="evidence" value="ECO:0007669"/>
    <property type="project" value="TreeGrafter"/>
</dbReference>
<dbReference type="Proteomes" id="UP000065807">
    <property type="component" value="Chromosome"/>
</dbReference>
<dbReference type="SUPFAM" id="SSF50129">
    <property type="entry name" value="GroES-like"/>
    <property type="match status" value="1"/>
</dbReference>
<dbReference type="OrthoDB" id="9806791at2"/>
<dbReference type="InterPro" id="IPR020818">
    <property type="entry name" value="Chaperonin_GroES"/>
</dbReference>
<dbReference type="GO" id="GO:0051087">
    <property type="term" value="F:protein-folding chaperone binding"/>
    <property type="evidence" value="ECO:0007669"/>
    <property type="project" value="TreeGrafter"/>
</dbReference>
<dbReference type="GO" id="GO:0044183">
    <property type="term" value="F:protein folding chaperone"/>
    <property type="evidence" value="ECO:0007669"/>
    <property type="project" value="InterPro"/>
</dbReference>
<evidence type="ECO:0000313" key="6">
    <source>
        <dbReference type="Proteomes" id="UP000065807"/>
    </source>
</evidence>
<name>A0A0K2SGH4_LIMPI</name>
<evidence type="ECO:0000256" key="2">
    <source>
        <dbReference type="ARBA" id="ARBA00023186"/>
    </source>
</evidence>
<keyword evidence="6" id="KW-1185">Reference proteome</keyword>
<dbReference type="GO" id="GO:0005524">
    <property type="term" value="F:ATP binding"/>
    <property type="evidence" value="ECO:0007669"/>
    <property type="project" value="InterPro"/>
</dbReference>
<proteinExistence type="inferred from homology"/>
<dbReference type="SMART" id="SM00883">
    <property type="entry name" value="Cpn10"/>
    <property type="match status" value="1"/>
</dbReference>
<reference evidence="6" key="2">
    <citation type="journal article" date="2016" name="Int. J. Syst. Evol. Microbiol.">
        <title>Complete genome sequence and cell structure of Limnochorda pilosa, a Gram-negative spore-former within the phylum Firmicutes.</title>
        <authorList>
            <person name="Watanabe M."/>
            <person name="Kojima H."/>
            <person name="Fukui M."/>
        </authorList>
    </citation>
    <scope>NUCLEOTIDE SEQUENCE [LARGE SCALE GENOMIC DNA]</scope>
    <source>
        <strain evidence="6">HC45</strain>
    </source>
</reference>
<evidence type="ECO:0000256" key="3">
    <source>
        <dbReference type="HAMAP-Rule" id="MF_00580"/>
    </source>
</evidence>
<comment type="similarity">
    <text evidence="1 3 4">Belongs to the GroES chaperonin family.</text>
</comment>
<dbReference type="FunFam" id="2.30.33.40:FF:000001">
    <property type="entry name" value="10 kDa chaperonin"/>
    <property type="match status" value="1"/>
</dbReference>
<sequence length="89" mass="9981">MEIQPLEDRVLIRLVKPEEKSPGGIFLPDVAQEKSAQAEVIAIGTSDEEWPFKAGDRVLVDKYSGTEIRLNGETYTILQRQDVLARIKA</sequence>
<evidence type="ECO:0000313" key="5">
    <source>
        <dbReference type="EMBL" id="BAS25949.1"/>
    </source>
</evidence>
<dbReference type="AlphaFoldDB" id="A0A0K2SGH4"/>
<dbReference type="GO" id="GO:0005737">
    <property type="term" value="C:cytoplasm"/>
    <property type="evidence" value="ECO:0007669"/>
    <property type="project" value="UniProtKB-SubCell"/>
</dbReference>
<gene>
    <name evidence="3" type="primary">groES</name>
    <name evidence="3" type="synonym">groS</name>
    <name evidence="5" type="ORF">LIP_0092</name>
</gene>
<dbReference type="KEGG" id="lpil:LIP_0092"/>
<protein>
    <recommendedName>
        <fullName evidence="3">Co-chaperonin GroES</fullName>
    </recommendedName>
    <alternativeName>
        <fullName evidence="3">10 kDa chaperonin</fullName>
    </alternativeName>
    <alternativeName>
        <fullName evidence="3">Chaperonin-10</fullName>
        <shortName evidence="3">Cpn10</shortName>
    </alternativeName>
</protein>
<accession>A0A0K2SGH4</accession>
<dbReference type="RefSeq" id="WP_068132862.1">
    <property type="nucleotide sequence ID" value="NZ_AP014924.1"/>
</dbReference>
<dbReference type="PANTHER" id="PTHR10772">
    <property type="entry name" value="10 KDA HEAT SHOCK PROTEIN"/>
    <property type="match status" value="1"/>
</dbReference>
<keyword evidence="2 3" id="KW-0143">Chaperone</keyword>
<comment type="subunit">
    <text evidence="3">Heptamer of 7 subunits arranged in a ring. Interacts with the chaperonin GroEL.</text>
</comment>
<dbReference type="Gene3D" id="2.30.33.40">
    <property type="entry name" value="GroES chaperonin"/>
    <property type="match status" value="1"/>
</dbReference>
<dbReference type="PROSITE" id="PS00681">
    <property type="entry name" value="CHAPERONINS_CPN10"/>
    <property type="match status" value="1"/>
</dbReference>
<evidence type="ECO:0000256" key="1">
    <source>
        <dbReference type="ARBA" id="ARBA00006975"/>
    </source>
</evidence>
<dbReference type="EMBL" id="AP014924">
    <property type="protein sequence ID" value="BAS25949.1"/>
    <property type="molecule type" value="Genomic_DNA"/>
</dbReference>
<dbReference type="PRINTS" id="PR00297">
    <property type="entry name" value="CHAPERONIN10"/>
</dbReference>
<comment type="function">
    <text evidence="3 4">Together with the chaperonin GroEL, plays an essential role in assisting protein folding. The GroEL-GroES system forms a nano-cage that allows encapsulation of the non-native substrate proteins and provides a physical environment optimized to promote and accelerate protein folding. GroES binds to the apical surface of the GroEL ring, thereby capping the opening of the GroEL channel.</text>
</comment>
<evidence type="ECO:0000256" key="4">
    <source>
        <dbReference type="RuleBase" id="RU000535"/>
    </source>
</evidence>
<organism evidence="5 6">
    <name type="scientific">Limnochorda pilosa</name>
    <dbReference type="NCBI Taxonomy" id="1555112"/>
    <lineage>
        <taxon>Bacteria</taxon>
        <taxon>Bacillati</taxon>
        <taxon>Bacillota</taxon>
        <taxon>Limnochordia</taxon>
        <taxon>Limnochordales</taxon>
        <taxon>Limnochordaceae</taxon>
        <taxon>Limnochorda</taxon>
    </lineage>
</organism>